<gene>
    <name evidence="4" type="ORF">JGS22_018000</name>
</gene>
<evidence type="ECO:0000256" key="2">
    <source>
        <dbReference type="SAM" id="SignalP"/>
    </source>
</evidence>
<dbReference type="PANTHER" id="PTHR46825:SF7">
    <property type="entry name" value="D-ALANYL-D-ALANINE CARBOXYPEPTIDASE"/>
    <property type="match status" value="1"/>
</dbReference>
<sequence length="399" mass="43072">MRRLGSAAALAAIVVTTATTGAAHAGNGTAENGSGGASKVLRKEARRALEKGEFVSITAGLRDGRKHSETNQGLRDLNGDAAPPSGASYRIASTTKTFTSTVALQLVGEGRLSLDDTVEKWLPGLVRGNGNDGSAITVRNLLQNTSGLHNYTAQLPLGDAESFEKERWKQWTPHELVGLAVAQKPSFPPADKDDPEPDWEYSNTNFVLAGMIIEAVTGNDWRTEVTDRIIRPLGLKDTYAPGRDTGIRGPHSHAYQRFADSKEWTDTTEYSVTWGDSAGELISTHRDLDRFFTALLRGKLLAPAELRAMRTTVPMPKEFTDIWPGARYGLGLLSHPLSCGGKFWAHHGDLVGTTVRLAFTDDGRVGVASTANGISDGTLLAGDRAMMRMLDRTVCEARD</sequence>
<keyword evidence="5" id="KW-1185">Reference proteome</keyword>
<feature type="region of interest" description="Disordered" evidence="1">
    <location>
        <begin position="60"/>
        <end position="86"/>
    </location>
</feature>
<name>A0A949JIV4_9ACTN</name>
<dbReference type="InterPro" id="IPR050491">
    <property type="entry name" value="AmpC-like"/>
</dbReference>
<feature type="signal peptide" evidence="2">
    <location>
        <begin position="1"/>
        <end position="25"/>
    </location>
</feature>
<dbReference type="Proteomes" id="UP000694501">
    <property type="component" value="Unassembled WGS sequence"/>
</dbReference>
<evidence type="ECO:0000259" key="3">
    <source>
        <dbReference type="Pfam" id="PF00144"/>
    </source>
</evidence>
<comment type="caution">
    <text evidence="4">The sequence shown here is derived from an EMBL/GenBank/DDBJ whole genome shotgun (WGS) entry which is preliminary data.</text>
</comment>
<dbReference type="PANTHER" id="PTHR46825">
    <property type="entry name" value="D-ALANYL-D-ALANINE-CARBOXYPEPTIDASE/ENDOPEPTIDASE AMPH"/>
    <property type="match status" value="1"/>
</dbReference>
<dbReference type="SUPFAM" id="SSF56601">
    <property type="entry name" value="beta-lactamase/transpeptidase-like"/>
    <property type="match status" value="1"/>
</dbReference>
<reference evidence="4" key="1">
    <citation type="submission" date="2021-06" db="EMBL/GenBank/DDBJ databases">
        <title>Sequencing of actinobacteria type strains.</title>
        <authorList>
            <person name="Nguyen G.-S."/>
            <person name="Wentzel A."/>
        </authorList>
    </citation>
    <scope>NUCLEOTIDE SEQUENCE</scope>
    <source>
        <strain evidence="4">P38-E01</strain>
    </source>
</reference>
<keyword evidence="2" id="KW-0732">Signal</keyword>
<evidence type="ECO:0000256" key="1">
    <source>
        <dbReference type="SAM" id="MobiDB-lite"/>
    </source>
</evidence>
<dbReference type="Gene3D" id="3.40.710.10">
    <property type="entry name" value="DD-peptidase/beta-lactamase superfamily"/>
    <property type="match status" value="1"/>
</dbReference>
<dbReference type="AlphaFoldDB" id="A0A949JIV4"/>
<feature type="domain" description="Beta-lactamase-related" evidence="3">
    <location>
        <begin position="59"/>
        <end position="373"/>
    </location>
</feature>
<protein>
    <submittedName>
        <fullName evidence="4">Beta-lactamase family protein</fullName>
    </submittedName>
</protein>
<dbReference type="InterPro" id="IPR001466">
    <property type="entry name" value="Beta-lactam-related"/>
</dbReference>
<proteinExistence type="predicted"/>
<dbReference type="EMBL" id="JAELVF020000001">
    <property type="protein sequence ID" value="MBU7599459.1"/>
    <property type="molecule type" value="Genomic_DNA"/>
</dbReference>
<dbReference type="Pfam" id="PF00144">
    <property type="entry name" value="Beta-lactamase"/>
    <property type="match status" value="1"/>
</dbReference>
<evidence type="ECO:0000313" key="4">
    <source>
        <dbReference type="EMBL" id="MBU7599459.1"/>
    </source>
</evidence>
<feature type="chain" id="PRO_5038003998" evidence="2">
    <location>
        <begin position="26"/>
        <end position="399"/>
    </location>
</feature>
<accession>A0A949JIV4</accession>
<dbReference type="InterPro" id="IPR012338">
    <property type="entry name" value="Beta-lactam/transpept-like"/>
</dbReference>
<evidence type="ECO:0000313" key="5">
    <source>
        <dbReference type="Proteomes" id="UP000694501"/>
    </source>
</evidence>
<organism evidence="4 5">
    <name type="scientific">Streptomyces tardus</name>
    <dbReference type="NCBI Taxonomy" id="2780544"/>
    <lineage>
        <taxon>Bacteria</taxon>
        <taxon>Bacillati</taxon>
        <taxon>Actinomycetota</taxon>
        <taxon>Actinomycetes</taxon>
        <taxon>Kitasatosporales</taxon>
        <taxon>Streptomycetaceae</taxon>
        <taxon>Streptomyces</taxon>
    </lineage>
</organism>